<reference evidence="3" key="1">
    <citation type="submission" date="2025-08" db="UniProtKB">
        <authorList>
            <consortium name="RefSeq"/>
        </authorList>
    </citation>
    <scope>IDENTIFICATION</scope>
    <source>
        <tissue evidence="3">Whole body</tissue>
    </source>
</reference>
<dbReference type="OrthoDB" id="6608235at2759"/>
<dbReference type="SUPFAM" id="SSF56672">
    <property type="entry name" value="DNA/RNA polymerases"/>
    <property type="match status" value="1"/>
</dbReference>
<dbReference type="InterPro" id="IPR000477">
    <property type="entry name" value="RT_dom"/>
</dbReference>
<dbReference type="AlphaFoldDB" id="A0A8B8FSK7"/>
<evidence type="ECO:0000313" key="2">
    <source>
        <dbReference type="Proteomes" id="UP000694846"/>
    </source>
</evidence>
<dbReference type="PANTHER" id="PTHR33332">
    <property type="entry name" value="REVERSE TRANSCRIPTASE DOMAIN-CONTAINING PROTEIN"/>
    <property type="match status" value="1"/>
</dbReference>
<gene>
    <name evidence="3" type="primary">LOC112685611</name>
</gene>
<evidence type="ECO:0000313" key="3">
    <source>
        <dbReference type="RefSeq" id="XP_025413335.1"/>
    </source>
</evidence>
<evidence type="ECO:0000259" key="1">
    <source>
        <dbReference type="Pfam" id="PF00078"/>
    </source>
</evidence>
<proteinExistence type="predicted"/>
<dbReference type="InterPro" id="IPR043502">
    <property type="entry name" value="DNA/RNA_pol_sf"/>
</dbReference>
<dbReference type="Proteomes" id="UP000694846">
    <property type="component" value="Unplaced"/>
</dbReference>
<dbReference type="GO" id="GO:0071897">
    <property type="term" value="P:DNA biosynthetic process"/>
    <property type="evidence" value="ECO:0007669"/>
    <property type="project" value="UniProtKB-ARBA"/>
</dbReference>
<feature type="domain" description="Reverse transcriptase" evidence="1">
    <location>
        <begin position="61"/>
        <end position="200"/>
    </location>
</feature>
<sequence length="415" mass="47746">MSELGLSGYSTYRCDHNQITSNRSRDEFNTSNDIINAFANYFSSVYENYDYVNDVNINLKHQIPSPVLSSSLHSCSIDLIEIISFIENRQQIVVYKEFLSIPIRVTSGVPQGSHLAPILFLIFINDILFQNCSKLMFADDIKIFRTVNNQSEADLLQLDLNYLYEWCTYNNFTLNINKCQLMTFSRARVVSFFDYNLNGEPLLRTFGPIKDLGIYFDLKLKSDCHITNIVNRSNKILGFIYRNCADLDDSLALKSVYCSLVRSICEYGSIIWSPYQSGHKHKIEEIQHKFLRFLSDKCSIIREPHSSYTPLLTFLNIETLEQRRLRLELQLQITCLTMRVTPQVGHRAGSVLFMRCPWINHVWPILNLLRITSCLRGKDVTGHGYIEGVISLSLGMDINLMCIRRGDGLFGVCVC</sequence>
<dbReference type="PRINTS" id="PR01345">
    <property type="entry name" value="CERVTRCPTASE"/>
</dbReference>
<dbReference type="Pfam" id="PF00078">
    <property type="entry name" value="RVT_1"/>
    <property type="match status" value="1"/>
</dbReference>
<name>A0A8B8FSK7_9HEMI</name>
<dbReference type="GeneID" id="112685611"/>
<keyword evidence="2" id="KW-1185">Reference proteome</keyword>
<dbReference type="RefSeq" id="XP_025413335.1">
    <property type="nucleotide sequence ID" value="XM_025557550.1"/>
</dbReference>
<accession>A0A8B8FSK7</accession>
<organism evidence="2 3">
    <name type="scientific">Sipha flava</name>
    <name type="common">yellow sugarcane aphid</name>
    <dbReference type="NCBI Taxonomy" id="143950"/>
    <lineage>
        <taxon>Eukaryota</taxon>
        <taxon>Metazoa</taxon>
        <taxon>Ecdysozoa</taxon>
        <taxon>Arthropoda</taxon>
        <taxon>Hexapoda</taxon>
        <taxon>Insecta</taxon>
        <taxon>Pterygota</taxon>
        <taxon>Neoptera</taxon>
        <taxon>Paraneoptera</taxon>
        <taxon>Hemiptera</taxon>
        <taxon>Sternorrhyncha</taxon>
        <taxon>Aphidomorpha</taxon>
        <taxon>Aphidoidea</taxon>
        <taxon>Aphididae</taxon>
        <taxon>Sipha</taxon>
    </lineage>
</organism>
<protein>
    <submittedName>
        <fullName evidence="3">Uncharacterized protein LOC112685611</fullName>
    </submittedName>
</protein>